<dbReference type="Proteomes" id="UP001055811">
    <property type="component" value="Linkage Group LG02"/>
</dbReference>
<reference evidence="2" key="1">
    <citation type="journal article" date="2022" name="Mol. Ecol. Resour.">
        <title>The genomes of chicory, endive, great burdock and yacon provide insights into Asteraceae palaeo-polyploidization history and plant inulin production.</title>
        <authorList>
            <person name="Fan W."/>
            <person name="Wang S."/>
            <person name="Wang H."/>
            <person name="Wang A."/>
            <person name="Jiang F."/>
            <person name="Liu H."/>
            <person name="Zhao H."/>
            <person name="Xu D."/>
            <person name="Zhang Y."/>
        </authorList>
    </citation>
    <scope>NUCLEOTIDE SEQUENCE [LARGE SCALE GENOMIC DNA]</scope>
    <source>
        <strain evidence="2">cv. Punajuju</strain>
    </source>
</reference>
<proteinExistence type="predicted"/>
<sequence length="82" mass="8985">MNVVSFASSANVPSFLIPYFIIPCAINIPRLLSTITSASQKTQRAASLTLSQIYVGVFTSNMSSLATFLLIVYLRDVPWDVI</sequence>
<dbReference type="EMBL" id="CM042010">
    <property type="protein sequence ID" value="KAI3781326.1"/>
    <property type="molecule type" value="Genomic_DNA"/>
</dbReference>
<organism evidence="1 2">
    <name type="scientific">Cichorium intybus</name>
    <name type="common">Chicory</name>
    <dbReference type="NCBI Taxonomy" id="13427"/>
    <lineage>
        <taxon>Eukaryota</taxon>
        <taxon>Viridiplantae</taxon>
        <taxon>Streptophyta</taxon>
        <taxon>Embryophyta</taxon>
        <taxon>Tracheophyta</taxon>
        <taxon>Spermatophyta</taxon>
        <taxon>Magnoliopsida</taxon>
        <taxon>eudicotyledons</taxon>
        <taxon>Gunneridae</taxon>
        <taxon>Pentapetalae</taxon>
        <taxon>asterids</taxon>
        <taxon>campanulids</taxon>
        <taxon>Asterales</taxon>
        <taxon>Asteraceae</taxon>
        <taxon>Cichorioideae</taxon>
        <taxon>Cichorieae</taxon>
        <taxon>Cichoriinae</taxon>
        <taxon>Cichorium</taxon>
    </lineage>
</organism>
<keyword evidence="2" id="KW-1185">Reference proteome</keyword>
<evidence type="ECO:0000313" key="1">
    <source>
        <dbReference type="EMBL" id="KAI3781326.1"/>
    </source>
</evidence>
<name>A0ACB9GDM9_CICIN</name>
<reference evidence="1 2" key="2">
    <citation type="journal article" date="2022" name="Mol. Ecol. Resour.">
        <title>The genomes of chicory, endive, great burdock and yacon provide insights into Asteraceae paleo-polyploidization history and plant inulin production.</title>
        <authorList>
            <person name="Fan W."/>
            <person name="Wang S."/>
            <person name="Wang H."/>
            <person name="Wang A."/>
            <person name="Jiang F."/>
            <person name="Liu H."/>
            <person name="Zhao H."/>
            <person name="Xu D."/>
            <person name="Zhang Y."/>
        </authorList>
    </citation>
    <scope>NUCLEOTIDE SEQUENCE [LARGE SCALE GENOMIC DNA]</scope>
    <source>
        <strain evidence="2">cv. Punajuju</strain>
        <tissue evidence="1">Leaves</tissue>
    </source>
</reference>
<comment type="caution">
    <text evidence="1">The sequence shown here is derived from an EMBL/GenBank/DDBJ whole genome shotgun (WGS) entry which is preliminary data.</text>
</comment>
<accession>A0ACB9GDM9</accession>
<protein>
    <submittedName>
        <fullName evidence="1">Uncharacterized protein</fullName>
    </submittedName>
</protein>
<gene>
    <name evidence="1" type="ORF">L2E82_11337</name>
</gene>
<evidence type="ECO:0000313" key="2">
    <source>
        <dbReference type="Proteomes" id="UP001055811"/>
    </source>
</evidence>